<name>A0A8G2BJL5_9PROT</name>
<protein>
    <submittedName>
        <fullName evidence="1">Uncharacterized protein</fullName>
    </submittedName>
</protein>
<accession>A0A8G2BJL5</accession>
<keyword evidence="2" id="KW-1185">Reference proteome</keyword>
<organism evidence="1 2">
    <name type="scientific">Thalassobaculum litoreum DSM 18839</name>
    <dbReference type="NCBI Taxonomy" id="1123362"/>
    <lineage>
        <taxon>Bacteria</taxon>
        <taxon>Pseudomonadati</taxon>
        <taxon>Pseudomonadota</taxon>
        <taxon>Alphaproteobacteria</taxon>
        <taxon>Rhodospirillales</taxon>
        <taxon>Thalassobaculaceae</taxon>
        <taxon>Thalassobaculum</taxon>
    </lineage>
</organism>
<evidence type="ECO:0000313" key="2">
    <source>
        <dbReference type="Proteomes" id="UP000198615"/>
    </source>
</evidence>
<proteinExistence type="predicted"/>
<dbReference type="EMBL" id="FNBW01000007">
    <property type="protein sequence ID" value="SDF84937.1"/>
    <property type="molecule type" value="Genomic_DNA"/>
</dbReference>
<comment type="caution">
    <text evidence="1">The sequence shown here is derived from an EMBL/GenBank/DDBJ whole genome shotgun (WGS) entry which is preliminary data.</text>
</comment>
<evidence type="ECO:0000313" key="1">
    <source>
        <dbReference type="EMBL" id="SDF84937.1"/>
    </source>
</evidence>
<dbReference type="RefSeq" id="WP_028794034.1">
    <property type="nucleotide sequence ID" value="NZ_FNBW01000007.1"/>
</dbReference>
<sequence>MKNEDSFLITYGLHSYVTHDRVGDRSIFTIRAPAGPKMIRHAKTLLTGNFGGAAAIRVI</sequence>
<gene>
    <name evidence="1" type="ORF">SAMN05660686_02535</name>
</gene>
<dbReference type="OrthoDB" id="7365226at2"/>
<reference evidence="1 2" key="1">
    <citation type="submission" date="2016-10" db="EMBL/GenBank/DDBJ databases">
        <authorList>
            <person name="Varghese N."/>
            <person name="Submissions S."/>
        </authorList>
    </citation>
    <scope>NUCLEOTIDE SEQUENCE [LARGE SCALE GENOMIC DNA]</scope>
    <source>
        <strain evidence="1 2">DSM 18839</strain>
    </source>
</reference>
<dbReference type="AlphaFoldDB" id="A0A8G2BJL5"/>
<dbReference type="Proteomes" id="UP000198615">
    <property type="component" value="Unassembled WGS sequence"/>
</dbReference>